<evidence type="ECO:0000313" key="1">
    <source>
        <dbReference type="Proteomes" id="UP000515204"/>
    </source>
</evidence>
<proteinExistence type="predicted"/>
<accession>A0A6P3WTR4</accession>
<dbReference type="AlphaFoldDB" id="A0A6P3WTR4"/>
<reference evidence="2" key="1">
    <citation type="submission" date="2025-08" db="UniProtKB">
        <authorList>
            <consortium name="RefSeq"/>
        </authorList>
    </citation>
    <scope>IDENTIFICATION</scope>
</reference>
<sequence>MKVDHTTILRHLSEIGKVKKMDKTATKETASITAMIFMFDFCFDLKRRVHDQRMTEYSEDTVSSFYSLRHDDDDEYLLFHELRRYSRQLYRYAFRDMFYYIILTRQIVVGNNTYTSYASKPV</sequence>
<dbReference type="RefSeq" id="XP_014469518.1">
    <property type="nucleotide sequence ID" value="XM_014614032.1"/>
</dbReference>
<protein>
    <submittedName>
        <fullName evidence="2">Uncharacterized protein LOC106741748</fullName>
    </submittedName>
</protein>
<evidence type="ECO:0000313" key="2">
    <source>
        <dbReference type="RefSeq" id="XP_014469518.1"/>
    </source>
</evidence>
<dbReference type="KEGG" id="dqu:106741748"/>
<dbReference type="GeneID" id="106741748"/>
<keyword evidence="1" id="KW-1185">Reference proteome</keyword>
<organism evidence="1 2">
    <name type="scientific">Dinoponera quadriceps</name>
    <name type="common">South American ant</name>
    <dbReference type="NCBI Taxonomy" id="609295"/>
    <lineage>
        <taxon>Eukaryota</taxon>
        <taxon>Metazoa</taxon>
        <taxon>Ecdysozoa</taxon>
        <taxon>Arthropoda</taxon>
        <taxon>Hexapoda</taxon>
        <taxon>Insecta</taxon>
        <taxon>Pterygota</taxon>
        <taxon>Neoptera</taxon>
        <taxon>Endopterygota</taxon>
        <taxon>Hymenoptera</taxon>
        <taxon>Apocrita</taxon>
        <taxon>Aculeata</taxon>
        <taxon>Formicoidea</taxon>
        <taxon>Formicidae</taxon>
        <taxon>Ponerinae</taxon>
        <taxon>Ponerini</taxon>
        <taxon>Dinoponera</taxon>
    </lineage>
</organism>
<gene>
    <name evidence="2" type="primary">LOC106741748</name>
</gene>
<name>A0A6P3WTR4_DINQU</name>
<dbReference type="Proteomes" id="UP000515204">
    <property type="component" value="Unplaced"/>
</dbReference>
<dbReference type="OrthoDB" id="7665616at2759"/>